<keyword evidence="2" id="KW-0698">rRNA processing</keyword>
<dbReference type="CDD" id="cd05707">
    <property type="entry name" value="S1_Rrp5_repeat_sc11"/>
    <property type="match status" value="1"/>
</dbReference>
<keyword evidence="4" id="KW-0677">Repeat</keyword>
<dbReference type="Gene3D" id="1.25.40.10">
    <property type="entry name" value="Tetratricopeptide repeat domain"/>
    <property type="match status" value="1"/>
</dbReference>
<dbReference type="PROSITE" id="PS50005">
    <property type="entry name" value="TPR"/>
    <property type="match status" value="1"/>
</dbReference>
<proteinExistence type="predicted"/>
<dbReference type="InterPro" id="IPR019734">
    <property type="entry name" value="TPR_rpt"/>
</dbReference>
<feature type="region of interest" description="Disordered" evidence="7">
    <location>
        <begin position="1"/>
        <end position="50"/>
    </location>
</feature>
<dbReference type="InterPro" id="IPR003107">
    <property type="entry name" value="HAT"/>
</dbReference>
<feature type="domain" description="S1 motif" evidence="8">
    <location>
        <begin position="438"/>
        <end position="513"/>
    </location>
</feature>
<dbReference type="SMART" id="SM00316">
    <property type="entry name" value="S1"/>
    <property type="match status" value="10"/>
</dbReference>
<keyword evidence="5" id="KW-0539">Nucleus</keyword>
<feature type="compositionally biased region" description="Acidic residues" evidence="7">
    <location>
        <begin position="1183"/>
        <end position="1200"/>
    </location>
</feature>
<evidence type="ECO:0000256" key="4">
    <source>
        <dbReference type="ARBA" id="ARBA00022737"/>
    </source>
</evidence>
<dbReference type="OrthoDB" id="412781at2759"/>
<dbReference type="GeneID" id="63682589"/>
<dbReference type="EMBL" id="JH795868">
    <property type="protein sequence ID" value="EJU00095.1"/>
    <property type="molecule type" value="Genomic_DNA"/>
</dbReference>
<dbReference type="Proteomes" id="UP000030653">
    <property type="component" value="Unassembled WGS sequence"/>
</dbReference>
<dbReference type="SMART" id="SM00386">
    <property type="entry name" value="HAT"/>
    <property type="match status" value="5"/>
</dbReference>
<dbReference type="GO" id="GO:0003723">
    <property type="term" value="F:RNA binding"/>
    <property type="evidence" value="ECO:0007669"/>
    <property type="project" value="TreeGrafter"/>
</dbReference>
<accession>M5FWN1</accession>
<feature type="domain" description="S1 motif" evidence="8">
    <location>
        <begin position="349"/>
        <end position="399"/>
    </location>
</feature>
<dbReference type="SUPFAM" id="SSF50249">
    <property type="entry name" value="Nucleic acid-binding proteins"/>
    <property type="match status" value="8"/>
</dbReference>
<feature type="domain" description="S1 motif" evidence="8">
    <location>
        <begin position="805"/>
        <end position="873"/>
    </location>
</feature>
<feature type="domain" description="S1 motif" evidence="8">
    <location>
        <begin position="993"/>
        <end position="1066"/>
    </location>
</feature>
<dbReference type="InterPro" id="IPR011990">
    <property type="entry name" value="TPR-like_helical_dom_sf"/>
</dbReference>
<feature type="region of interest" description="Disordered" evidence="7">
    <location>
        <begin position="95"/>
        <end position="115"/>
    </location>
</feature>
<dbReference type="OMA" id="GQYLRAY"/>
<dbReference type="RefSeq" id="XP_040626992.1">
    <property type="nucleotide sequence ID" value="XM_040767527.1"/>
</dbReference>
<protein>
    <submittedName>
        <fullName evidence="9">U3 snoRNP-associated protein Rrp5</fullName>
    </submittedName>
</protein>
<dbReference type="GO" id="GO:0032040">
    <property type="term" value="C:small-subunit processome"/>
    <property type="evidence" value="ECO:0007669"/>
    <property type="project" value="TreeGrafter"/>
</dbReference>
<feature type="domain" description="S1 motif" evidence="8">
    <location>
        <begin position="619"/>
        <end position="688"/>
    </location>
</feature>
<feature type="region of interest" description="Disordered" evidence="7">
    <location>
        <begin position="1183"/>
        <end position="1214"/>
    </location>
</feature>
<feature type="region of interest" description="Disordered" evidence="7">
    <location>
        <begin position="1075"/>
        <end position="1120"/>
    </location>
</feature>
<evidence type="ECO:0000256" key="1">
    <source>
        <dbReference type="ARBA" id="ARBA00004604"/>
    </source>
</evidence>
<name>M5FWN1_DACPD</name>
<feature type="domain" description="S1 motif" evidence="8">
    <location>
        <begin position="530"/>
        <end position="599"/>
    </location>
</feature>
<keyword evidence="3" id="KW-0597">Phosphoprotein</keyword>
<sequence>MAAPKRPLEGDSANRPAKKSKPVHTSPTKVTEKASSKPKPKAQGGVPSMKPAFLQKSLLVAEEVNFPRGGGTTLTAHEVKEAREEAKREIKEAEEKTLKRKRKSSMKGGEVKAESAGTRVEHMNYKRLNPGTRLLGQITTIYPLHLILSLPNQLVGYVPITGISAQLTTELEKEDARFTSAAEGEDEDMEEREEEEGAPELASIFHVGQYVQACVVNVRSAGTRAAPELEKPKNEMEAMARRVELTLVPEVVNEGVVIKDLVKGFMLPGAIKSVEDHGYSVELGIPHLSGFLPFTNTPPSSSRLSPGHLLTCTVSEVPASKRICTLTIQPSQKEEVLDQVSNVTSLLPGTLVRGLITASVTSGLNLQILGFFEGTIDLTHLPKDPALYKVGTKLKARVLWHLPGSSPPKFALSALPHVVDLAAPEVDGVSTQEKHPYGEILHGVKVVRVEAEWGLSVVLDDEETRGFVHIANISDEHIPALSATSGAWKVGTKHDARVLGFYALDGLLRLSLKPSQLERRFVQTGDFTPGEIVKGAIENLTDVGMFVDVGGDISGRVALDQLADIELKHPEKRFKAGASVKCRILAVDPEHGRLTLTCKKSLLSSDLPIIAKLDDAKQGMVADAVVSKVLPSGALVMLYGGVKGFVPIREASEGYIKSVDEILKPGQAVKVKVLSVNTEEGNILASLRQAQPSYQPAAPGVDVEDIAVGSNVEAEIKDVQAINVVLSIQPGGQTALLSLANLANRRNTTVEALRLSLVPGTVLSDLVVVSKNPEKRIVILAVTLPGSNAGPSSSTAISWKTLHVGQILLGQVIGEKNGSTSVRLSQYLIGRLHPLDLTDNLENGIVFPRAGSALKVAVVGVDPHARTLDLSTRPSRLNPESHPPIVDPEITSLDNLQVDDKVGGVVKNISDSGLFVSLGRNITARVQIKELFDEFVKDWQTRFSVNQVVKGKITHVDHEKNRVDMSMRSGVRKHHKSSGKEDKLRHMKDFEKRQKVTGKVTSITKYGLFILIDDSDVSGLCHHSELSDTKQGDVQVALQGFRVGDTVKAVILWINEETKKVSLGLKPSYFTAEDYETADTPDDQLEASKEAGESEDEDENTTSWAGIGEGGKTDMDEDGAASFLGFDDVAEEEAESEDDVIILSGDHGSKSSAAPAKKSNPATTSAPTLQLSGGFQWSHTVDDEAEEDAPANESDVESEASDSHPRKKKKRGHQIEEDLTLAMQERTPESVADFERLLLGSPNSSFLWIQFMSFYLQLSDVDNAREIAKRALKVINFREEQEKMNVWIALLNLENTTGTEESLEKTFQDATRANDSKAIHLRMATIFDESGKPEKAEDMHKRAVKKFNESTTVWTSFGHHYMSQGKLDEARELLPRSLKSLEKRKHIETILKFAQMEYELGEPERGKTLFEAIVDSHPKRLDLWFVYVDMEAKQGDLQTVRKLFDRMLALKLNTFKAKSVFKKWLELEKRLGDEEGQEHVKARAVEWMQNNS</sequence>
<dbReference type="InterPro" id="IPR008847">
    <property type="entry name" value="Suf"/>
</dbReference>
<dbReference type="InterPro" id="IPR003029">
    <property type="entry name" value="S1_domain"/>
</dbReference>
<evidence type="ECO:0000256" key="3">
    <source>
        <dbReference type="ARBA" id="ARBA00022553"/>
    </source>
</evidence>
<evidence type="ECO:0000256" key="2">
    <source>
        <dbReference type="ARBA" id="ARBA00022552"/>
    </source>
</evidence>
<dbReference type="CDD" id="cd05693">
    <property type="entry name" value="S1_Rrp5_repeat_hs1_sc1"/>
    <property type="match status" value="1"/>
</dbReference>
<feature type="domain" description="S1 motif" evidence="8">
    <location>
        <begin position="899"/>
        <end position="968"/>
    </location>
</feature>
<dbReference type="SUPFAM" id="SSF48452">
    <property type="entry name" value="TPR-like"/>
    <property type="match status" value="1"/>
</dbReference>
<feature type="compositionally biased region" description="Low complexity" evidence="7">
    <location>
        <begin position="1150"/>
        <end position="1162"/>
    </location>
</feature>
<dbReference type="InterPro" id="IPR057301">
    <property type="entry name" value="Rrp5_OB_4th"/>
</dbReference>
<dbReference type="PROSITE" id="PS50126">
    <property type="entry name" value="S1"/>
    <property type="match status" value="8"/>
</dbReference>
<comment type="subcellular location">
    <subcellularLocation>
        <location evidence="1">Nucleus</location>
        <location evidence="1">Nucleolus</location>
    </subcellularLocation>
</comment>
<keyword evidence="10" id="KW-1185">Reference proteome</keyword>
<reference evidence="9 10" key="1">
    <citation type="journal article" date="2012" name="Science">
        <title>The Paleozoic origin of enzymatic lignin decomposition reconstructed from 31 fungal genomes.</title>
        <authorList>
            <person name="Floudas D."/>
            <person name="Binder M."/>
            <person name="Riley R."/>
            <person name="Barry K."/>
            <person name="Blanchette R.A."/>
            <person name="Henrissat B."/>
            <person name="Martinez A.T."/>
            <person name="Otillar R."/>
            <person name="Spatafora J.W."/>
            <person name="Yadav J.S."/>
            <person name="Aerts A."/>
            <person name="Benoit I."/>
            <person name="Boyd A."/>
            <person name="Carlson A."/>
            <person name="Copeland A."/>
            <person name="Coutinho P.M."/>
            <person name="de Vries R.P."/>
            <person name="Ferreira P."/>
            <person name="Findley K."/>
            <person name="Foster B."/>
            <person name="Gaskell J."/>
            <person name="Glotzer D."/>
            <person name="Gorecki P."/>
            <person name="Heitman J."/>
            <person name="Hesse C."/>
            <person name="Hori C."/>
            <person name="Igarashi K."/>
            <person name="Jurgens J.A."/>
            <person name="Kallen N."/>
            <person name="Kersten P."/>
            <person name="Kohler A."/>
            <person name="Kuees U."/>
            <person name="Kumar T.K.A."/>
            <person name="Kuo A."/>
            <person name="LaButti K."/>
            <person name="Larrondo L.F."/>
            <person name="Lindquist E."/>
            <person name="Ling A."/>
            <person name="Lombard V."/>
            <person name="Lucas S."/>
            <person name="Lundell T."/>
            <person name="Martin R."/>
            <person name="McLaughlin D.J."/>
            <person name="Morgenstern I."/>
            <person name="Morin E."/>
            <person name="Murat C."/>
            <person name="Nagy L.G."/>
            <person name="Nolan M."/>
            <person name="Ohm R.A."/>
            <person name="Patyshakuliyeva A."/>
            <person name="Rokas A."/>
            <person name="Ruiz-Duenas F.J."/>
            <person name="Sabat G."/>
            <person name="Salamov A."/>
            <person name="Samejima M."/>
            <person name="Schmutz J."/>
            <person name="Slot J.C."/>
            <person name="St John F."/>
            <person name="Stenlid J."/>
            <person name="Sun H."/>
            <person name="Sun S."/>
            <person name="Syed K."/>
            <person name="Tsang A."/>
            <person name="Wiebenga A."/>
            <person name="Young D."/>
            <person name="Pisabarro A."/>
            <person name="Eastwood D.C."/>
            <person name="Martin F."/>
            <person name="Cullen D."/>
            <person name="Grigoriev I.V."/>
            <person name="Hibbett D.S."/>
        </authorList>
    </citation>
    <scope>NUCLEOTIDE SEQUENCE [LARGE SCALE GENOMIC DNA]</scope>
    <source>
        <strain evidence="9 10">DJM-731 SS1</strain>
    </source>
</reference>
<gene>
    <name evidence="9" type="ORF">DACRYDRAFT_101150</name>
</gene>
<dbReference type="HOGENOM" id="CLU_000845_0_1_1"/>
<evidence type="ECO:0000313" key="9">
    <source>
        <dbReference type="EMBL" id="EJU00095.1"/>
    </source>
</evidence>
<evidence type="ECO:0000256" key="6">
    <source>
        <dbReference type="PROSITE-ProRule" id="PRU00339"/>
    </source>
</evidence>
<feature type="compositionally biased region" description="Acidic residues" evidence="7">
    <location>
        <begin position="1075"/>
        <end position="1085"/>
    </location>
</feature>
<dbReference type="InterPro" id="IPR048059">
    <property type="entry name" value="Rrp5_S1_rpt_hs1_sc1"/>
</dbReference>
<dbReference type="CDD" id="cd05697">
    <property type="entry name" value="S1_Rrp5_repeat_hs5"/>
    <property type="match status" value="1"/>
</dbReference>
<dbReference type="GO" id="GO:0006364">
    <property type="term" value="P:rRNA processing"/>
    <property type="evidence" value="ECO:0007669"/>
    <property type="project" value="UniProtKB-KW"/>
</dbReference>
<dbReference type="FunFam" id="2.40.50.140:FF:000103">
    <property type="entry name" value="protein RRP5 homolog"/>
    <property type="match status" value="3"/>
</dbReference>
<feature type="domain" description="S1 motif" evidence="8">
    <location>
        <begin position="264"/>
        <end position="329"/>
    </location>
</feature>
<evidence type="ECO:0000259" key="8">
    <source>
        <dbReference type="PROSITE" id="PS50126"/>
    </source>
</evidence>
<evidence type="ECO:0000256" key="5">
    <source>
        <dbReference type="ARBA" id="ARBA00023242"/>
    </source>
</evidence>
<dbReference type="Pfam" id="PF00575">
    <property type="entry name" value="S1"/>
    <property type="match status" value="4"/>
</dbReference>
<dbReference type="Pfam" id="PF24685">
    <property type="entry name" value="OB_RRP5_4th"/>
    <property type="match status" value="1"/>
</dbReference>
<dbReference type="InterPro" id="IPR012340">
    <property type="entry name" value="NA-bd_OB-fold"/>
</dbReference>
<dbReference type="Pfam" id="PF05843">
    <property type="entry name" value="Suf"/>
    <property type="match status" value="1"/>
</dbReference>
<keyword evidence="6" id="KW-0802">TPR repeat</keyword>
<dbReference type="STRING" id="1858805.M5FWN1"/>
<feature type="repeat" description="TPR" evidence="6">
    <location>
        <begin position="1351"/>
        <end position="1384"/>
    </location>
</feature>
<feature type="region of interest" description="Disordered" evidence="7">
    <location>
        <begin position="1144"/>
        <end position="1171"/>
    </location>
</feature>
<evidence type="ECO:0000256" key="7">
    <source>
        <dbReference type="SAM" id="MobiDB-lite"/>
    </source>
</evidence>
<dbReference type="Gene3D" id="2.40.50.140">
    <property type="entry name" value="Nucleic acid-binding proteins"/>
    <property type="match status" value="7"/>
</dbReference>
<evidence type="ECO:0000313" key="10">
    <source>
        <dbReference type="Proteomes" id="UP000030653"/>
    </source>
</evidence>
<organism evidence="9 10">
    <name type="scientific">Dacryopinax primogenitus (strain DJM 731)</name>
    <name type="common">Brown rot fungus</name>
    <dbReference type="NCBI Taxonomy" id="1858805"/>
    <lineage>
        <taxon>Eukaryota</taxon>
        <taxon>Fungi</taxon>
        <taxon>Dikarya</taxon>
        <taxon>Basidiomycota</taxon>
        <taxon>Agaricomycotina</taxon>
        <taxon>Dacrymycetes</taxon>
        <taxon>Dacrymycetales</taxon>
        <taxon>Dacrymycetaceae</taxon>
        <taxon>Dacryopinax</taxon>
    </lineage>
</organism>
<dbReference type="FunFam" id="1.25.40.10:FF:000065">
    <property type="entry name" value="Programmed cell death 11"/>
    <property type="match status" value="1"/>
</dbReference>
<dbReference type="PANTHER" id="PTHR23270">
    <property type="entry name" value="PROGRAMMED CELL DEATH PROTEIN 11 PRE-RRNA PROCESSING PROTEIN RRP5"/>
    <property type="match status" value="1"/>
</dbReference>
<dbReference type="FunFam" id="2.40.50.140:FF:000155">
    <property type="entry name" value="rRNA biogenesis protein RRP5"/>
    <property type="match status" value="1"/>
</dbReference>
<dbReference type="InterPro" id="IPR045209">
    <property type="entry name" value="Rrp5"/>
</dbReference>
<dbReference type="PANTHER" id="PTHR23270:SF10">
    <property type="entry name" value="PROTEIN RRP5 HOMOLOG"/>
    <property type="match status" value="1"/>
</dbReference>